<dbReference type="SMART" id="SM00490">
    <property type="entry name" value="HELICc"/>
    <property type="match status" value="1"/>
</dbReference>
<dbReference type="InterPro" id="IPR027417">
    <property type="entry name" value="P-loop_NTPase"/>
</dbReference>
<evidence type="ECO:0000256" key="3">
    <source>
        <dbReference type="ARBA" id="ARBA00022806"/>
    </source>
</evidence>
<dbReference type="SMART" id="SM00487">
    <property type="entry name" value="DEXDc"/>
    <property type="match status" value="1"/>
</dbReference>
<dbReference type="Gene3D" id="1.20.120.1080">
    <property type="match status" value="1"/>
</dbReference>
<keyword evidence="2" id="KW-0378">Hydrolase</keyword>
<dbReference type="CDD" id="cd17917">
    <property type="entry name" value="DEXHc_RHA-like"/>
    <property type="match status" value="1"/>
</dbReference>
<evidence type="ECO:0000256" key="2">
    <source>
        <dbReference type="ARBA" id="ARBA00022801"/>
    </source>
</evidence>
<name>A0A7R9J3C5_TIMCA</name>
<dbReference type="InterPro" id="IPR002464">
    <property type="entry name" value="DNA/RNA_helicase_DEAH_CS"/>
</dbReference>
<dbReference type="GO" id="GO:0003724">
    <property type="term" value="F:RNA helicase activity"/>
    <property type="evidence" value="ECO:0007669"/>
    <property type="project" value="TreeGrafter"/>
</dbReference>
<dbReference type="PROSITE" id="PS51192">
    <property type="entry name" value="HELICASE_ATP_BIND_1"/>
    <property type="match status" value="1"/>
</dbReference>
<reference evidence="7" key="1">
    <citation type="submission" date="2020-11" db="EMBL/GenBank/DDBJ databases">
        <authorList>
            <person name="Tran Van P."/>
        </authorList>
    </citation>
    <scope>NUCLEOTIDE SEQUENCE</scope>
</reference>
<dbReference type="GO" id="GO:0005634">
    <property type="term" value="C:nucleus"/>
    <property type="evidence" value="ECO:0007669"/>
    <property type="project" value="TreeGrafter"/>
</dbReference>
<evidence type="ECO:0000313" key="7">
    <source>
        <dbReference type="EMBL" id="CAD7571712.1"/>
    </source>
</evidence>
<feature type="domain" description="Helicase C-terminal" evidence="6">
    <location>
        <begin position="676"/>
        <end position="845"/>
    </location>
</feature>
<dbReference type="SUPFAM" id="SSF52540">
    <property type="entry name" value="P-loop containing nucleoside triphosphate hydrolases"/>
    <property type="match status" value="1"/>
</dbReference>
<feature type="domain" description="Helicase ATP-binding" evidence="5">
    <location>
        <begin position="470"/>
        <end position="639"/>
    </location>
</feature>
<dbReference type="GO" id="GO:0016787">
    <property type="term" value="F:hydrolase activity"/>
    <property type="evidence" value="ECO:0007669"/>
    <property type="project" value="UniProtKB-KW"/>
</dbReference>
<dbReference type="SMART" id="SM00847">
    <property type="entry name" value="HA2"/>
    <property type="match status" value="1"/>
</dbReference>
<dbReference type="GO" id="GO:0003678">
    <property type="term" value="F:DNA helicase activity"/>
    <property type="evidence" value="ECO:0007669"/>
    <property type="project" value="TreeGrafter"/>
</dbReference>
<accession>A0A7R9J3C5</accession>
<dbReference type="GO" id="GO:0005524">
    <property type="term" value="F:ATP binding"/>
    <property type="evidence" value="ECO:0007669"/>
    <property type="project" value="UniProtKB-KW"/>
</dbReference>
<dbReference type="PANTHER" id="PTHR18934:SF257">
    <property type="entry name" value="ATP-DEPENDENT RNA HELICASE DHX30"/>
    <property type="match status" value="1"/>
</dbReference>
<dbReference type="GO" id="GO:0002151">
    <property type="term" value="F:G-quadruplex RNA binding"/>
    <property type="evidence" value="ECO:0007669"/>
    <property type="project" value="TreeGrafter"/>
</dbReference>
<dbReference type="EMBL" id="OE180657">
    <property type="protein sequence ID" value="CAD7571712.1"/>
    <property type="molecule type" value="Genomic_DNA"/>
</dbReference>
<gene>
    <name evidence="7" type="ORF">TCMB3V08_LOCUS4378</name>
</gene>
<organism evidence="7">
    <name type="scientific">Timema californicum</name>
    <name type="common">California timema</name>
    <name type="synonym">Walking stick</name>
    <dbReference type="NCBI Taxonomy" id="61474"/>
    <lineage>
        <taxon>Eukaryota</taxon>
        <taxon>Metazoa</taxon>
        <taxon>Ecdysozoa</taxon>
        <taxon>Arthropoda</taxon>
        <taxon>Hexapoda</taxon>
        <taxon>Insecta</taxon>
        <taxon>Pterygota</taxon>
        <taxon>Neoptera</taxon>
        <taxon>Polyneoptera</taxon>
        <taxon>Phasmatodea</taxon>
        <taxon>Timematodea</taxon>
        <taxon>Timematoidea</taxon>
        <taxon>Timematidae</taxon>
        <taxon>Timema</taxon>
    </lineage>
</organism>
<proteinExistence type="predicted"/>
<dbReference type="Pfam" id="PF00271">
    <property type="entry name" value="Helicase_C"/>
    <property type="match status" value="1"/>
</dbReference>
<dbReference type="Gene3D" id="3.40.50.300">
    <property type="entry name" value="P-loop containing nucleotide triphosphate hydrolases"/>
    <property type="match status" value="2"/>
</dbReference>
<sequence>MNTGRGISRGEGWGVSCPVWVRAVAMRSSLPKRSEVLESSSALRCAKGDDSRAFSEGNNLTVEIVLPHKPLDVGSVAKPLHLNERESNPFEVEAMTKPLPTNELQSKPFEVEVSKKPSPAMLEGVKKEFPRPKETVHNFYATVVQELKKTGYRPVQSYKLAPTAKGGKNTVTNWSCTWQVRWPTESSFTSVGRTKAEASNQVALEILHWLRAQGKLTSKGTPVIYSSQEVHELKRTPPEINLSPGWSQKILPLLQQFYQSLVPGWLRLYSPRTHRIFPQRGTYTDRDSCFHGRPHTLLVLSIVLAYGSQLLLLNPVLTAKWCTPGSCWLPAGWSGSAKVGDDGTDTSTQSLGEGYHQEKVSLNTHKLQPRWSGLGHNSVDMIQPANRHPITGRDSYLVTPKQVARRCEHLYRQYTRRTEDPTGQAERILKARQKLPIYKYHVNCYWRACLSTVADKRVDVYVSCRREELCDTVSRHRVVVVKGETGCGKSTQVSQFLMDEWSARRQGAYCNVVITQPRRISAIALANYVAREREERLGDVVGYQVRLQAALPHPDGGALFFCTTGILLRRLQSNPGLQGLSHVIVDEAHERDINTDLLLVMLRRALDLNPELRLIIMSATINAGLFQKYFEGAAALHVPGFTHPVESYFLEDLNIPGLHLDPSWCNAPNPSMDWREVAKVVSWVNQSQPSRGAILCFLPGWSEIEATSRALSDDPSLYVLRVHSKLPYDEQALIFQPPPDGLRKVILATNIAETSITVEDVVFVVDTGAHKEHRLNEDKSMSSLDNQWVSQANVNQRRGRAGRVRPGKSFHLYTKDKYHRMEEFPIPEVLRVSLEKAVMDCKAFNDKEKADAFMSEMPDPPLAEAVKSAVNELVELGVLDADENLTSLGKRIASFSSHPKISKALVYSTIFSCVSPVLTVGTILSGDADLFQGSLLDKERVRKSKSRLHTSSDHLALAWLYQEWAEHDRPMWFARDFRLNHNTCGRVQKLRRLLWQEVAQCMSLPEAENDRSADLDADWNRRAQHDELVKGVLLSGFNSLLYRRNWDMRHGRMKKNTNVLVTERNTFPSPYLTYFHQVHSEERRMVMIRETSMVSPLTVALFKPGNLTSHAYKDSSSTKDGSLTEDVLLAIKGKRTVAMLCQKSDAEVICQLRETLWALVDYWVRRQGVAQLDPRVEHFQAVFLQTLSKVLHQAGRTIDYNEDDSQQLAQGR</sequence>
<keyword evidence="3" id="KW-0347">Helicase</keyword>
<evidence type="ECO:0000256" key="4">
    <source>
        <dbReference type="ARBA" id="ARBA00022840"/>
    </source>
</evidence>
<evidence type="ECO:0000256" key="1">
    <source>
        <dbReference type="ARBA" id="ARBA00022741"/>
    </source>
</evidence>
<evidence type="ECO:0000259" key="5">
    <source>
        <dbReference type="PROSITE" id="PS51192"/>
    </source>
</evidence>
<dbReference type="InterPro" id="IPR011545">
    <property type="entry name" value="DEAD/DEAH_box_helicase_dom"/>
</dbReference>
<dbReference type="AlphaFoldDB" id="A0A7R9J3C5"/>
<dbReference type="InterPro" id="IPR007502">
    <property type="entry name" value="Helicase-assoc_dom"/>
</dbReference>
<dbReference type="InterPro" id="IPR001650">
    <property type="entry name" value="Helicase_C-like"/>
</dbReference>
<dbReference type="Pfam" id="PF00270">
    <property type="entry name" value="DEAD"/>
    <property type="match status" value="1"/>
</dbReference>
<keyword evidence="4" id="KW-0067">ATP-binding</keyword>
<protein>
    <submittedName>
        <fullName evidence="7">(California timema) hypothetical protein</fullName>
    </submittedName>
</protein>
<keyword evidence="1" id="KW-0547">Nucleotide-binding</keyword>
<dbReference type="PANTHER" id="PTHR18934">
    <property type="entry name" value="ATP-DEPENDENT RNA HELICASE"/>
    <property type="match status" value="1"/>
</dbReference>
<dbReference type="PROSITE" id="PS51194">
    <property type="entry name" value="HELICASE_CTER"/>
    <property type="match status" value="1"/>
</dbReference>
<dbReference type="CDD" id="cd18791">
    <property type="entry name" value="SF2_C_RHA"/>
    <property type="match status" value="1"/>
</dbReference>
<dbReference type="InterPro" id="IPR014001">
    <property type="entry name" value="Helicase_ATP-bd"/>
</dbReference>
<evidence type="ECO:0000259" key="6">
    <source>
        <dbReference type="PROSITE" id="PS51194"/>
    </source>
</evidence>
<dbReference type="GO" id="GO:0005737">
    <property type="term" value="C:cytoplasm"/>
    <property type="evidence" value="ECO:0007669"/>
    <property type="project" value="TreeGrafter"/>
</dbReference>
<dbReference type="Gene3D" id="3.30.160.20">
    <property type="match status" value="1"/>
</dbReference>
<dbReference type="PROSITE" id="PS00690">
    <property type="entry name" value="DEAH_ATP_HELICASE"/>
    <property type="match status" value="1"/>
</dbReference>